<evidence type="ECO:0000256" key="3">
    <source>
        <dbReference type="ARBA" id="ARBA00022833"/>
    </source>
</evidence>
<dbReference type="PANTHER" id="PTHR43794:SF11">
    <property type="entry name" value="AMIDOHYDROLASE-RELATED DOMAIN-CONTAINING PROTEIN"/>
    <property type="match status" value="1"/>
</dbReference>
<dbReference type="InterPro" id="IPR050287">
    <property type="entry name" value="MTA/SAH_deaminase"/>
</dbReference>
<gene>
    <name evidence="6" type="ORF">KI810_07535</name>
</gene>
<feature type="domain" description="Amidohydrolase-related" evidence="4">
    <location>
        <begin position="53"/>
        <end position="412"/>
    </location>
</feature>
<dbReference type="SUPFAM" id="SSF51556">
    <property type="entry name" value="Metallo-dependent hydrolases"/>
    <property type="match status" value="1"/>
</dbReference>
<evidence type="ECO:0000313" key="7">
    <source>
        <dbReference type="Proteomes" id="UP000756860"/>
    </source>
</evidence>
<dbReference type="Pfam" id="PF22039">
    <property type="entry name" value="HUTI_composite_bact"/>
    <property type="match status" value="1"/>
</dbReference>
<keyword evidence="3" id="KW-0862">Zinc</keyword>
<feature type="domain" description="Aminodeoxyfutalosine deaminase/Imidazolonepropionase-like composite" evidence="5">
    <location>
        <begin position="20"/>
        <end position="42"/>
    </location>
</feature>
<accession>A0ABS5SEG6</accession>
<sequence length="414" mass="44633">MEIFAASYLFSTGSPSIEGGGIAVADGRIVATGTLAELRSAYGCPVTDFSGCVILPGLVNAHTHLELTHFPSWKLRKGIDYAPRTYVDWVIQVIKIKRGLTRNELELSVREGIRIALESGTTAVGDILADRSLVSCHGGGRLGGRLYFEAIGHDEGRCSALLTELRHALDTFPAGRFKAGISPHAPHTLSPRFMSEVTDLAVSSSLPTMVHLAESREELTFLHDSGGKIAELLYPFAGWESYLPPPRRTTPVAYLDSLGVLRRDTAVVHCVHVTPADVEILKHRGVAAVLCPRSNDRLVVGKAPAALLKKAGIPLALGTDSLASNDSLSLWDEMRFLRQVYPSVFTPLEIMEMATIGAARAIRRDDELGTLAPGKRADFLVVRPGATGALSELPEALIEQSELIEVFIGGKQLS</sequence>
<dbReference type="Gene3D" id="3.20.20.140">
    <property type="entry name" value="Metal-dependent hydrolases"/>
    <property type="match status" value="1"/>
</dbReference>
<dbReference type="InterPro" id="IPR054418">
    <property type="entry name" value="MQNX/HUTI_composite_N"/>
</dbReference>
<proteinExistence type="predicted"/>
<dbReference type="EMBL" id="JAHCVK010000002">
    <property type="protein sequence ID" value="MBT0652904.1"/>
    <property type="molecule type" value="Genomic_DNA"/>
</dbReference>
<dbReference type="InterPro" id="IPR011059">
    <property type="entry name" value="Metal-dep_hydrolase_composite"/>
</dbReference>
<organism evidence="6 7">
    <name type="scientific">Geomobilimonas luticola</name>
    <dbReference type="NCBI Taxonomy" id="1114878"/>
    <lineage>
        <taxon>Bacteria</taxon>
        <taxon>Pseudomonadati</taxon>
        <taxon>Thermodesulfobacteriota</taxon>
        <taxon>Desulfuromonadia</taxon>
        <taxon>Geobacterales</taxon>
        <taxon>Geobacteraceae</taxon>
        <taxon>Geomobilimonas</taxon>
    </lineage>
</organism>
<evidence type="ECO:0000259" key="5">
    <source>
        <dbReference type="Pfam" id="PF22039"/>
    </source>
</evidence>
<comment type="caution">
    <text evidence="6">The sequence shown here is derived from an EMBL/GenBank/DDBJ whole genome shotgun (WGS) entry which is preliminary data.</text>
</comment>
<dbReference type="InterPro" id="IPR032466">
    <property type="entry name" value="Metal_Hydrolase"/>
</dbReference>
<dbReference type="SUPFAM" id="SSF51338">
    <property type="entry name" value="Composite domain of metallo-dependent hydrolases"/>
    <property type="match status" value="1"/>
</dbReference>
<keyword evidence="1" id="KW-0479">Metal-binding</keyword>
<dbReference type="Proteomes" id="UP000756860">
    <property type="component" value="Unassembled WGS sequence"/>
</dbReference>
<evidence type="ECO:0000259" key="4">
    <source>
        <dbReference type="Pfam" id="PF01979"/>
    </source>
</evidence>
<keyword evidence="7" id="KW-1185">Reference proteome</keyword>
<keyword evidence="2" id="KW-0378">Hydrolase</keyword>
<evidence type="ECO:0000313" key="6">
    <source>
        <dbReference type="EMBL" id="MBT0652904.1"/>
    </source>
</evidence>
<reference evidence="6 7" key="1">
    <citation type="submission" date="2021-05" db="EMBL/GenBank/DDBJ databases">
        <title>The draft genome of Geobacter luticola JCM 17780.</title>
        <authorList>
            <person name="Xu Z."/>
            <person name="Masuda Y."/>
            <person name="Itoh H."/>
            <person name="Senoo K."/>
        </authorList>
    </citation>
    <scope>NUCLEOTIDE SEQUENCE [LARGE SCALE GENOMIC DNA]</scope>
    <source>
        <strain evidence="6 7">JCM 17780</strain>
    </source>
</reference>
<protein>
    <submittedName>
        <fullName evidence="6">Amidohydrolase family protein</fullName>
    </submittedName>
</protein>
<dbReference type="RefSeq" id="WP_214174895.1">
    <property type="nucleotide sequence ID" value="NZ_JAHCVK010000002.1"/>
</dbReference>
<dbReference type="Gene3D" id="2.30.40.10">
    <property type="entry name" value="Urease, subunit C, domain 1"/>
    <property type="match status" value="1"/>
</dbReference>
<evidence type="ECO:0000256" key="2">
    <source>
        <dbReference type="ARBA" id="ARBA00022801"/>
    </source>
</evidence>
<dbReference type="InterPro" id="IPR006680">
    <property type="entry name" value="Amidohydro-rel"/>
</dbReference>
<evidence type="ECO:0000256" key="1">
    <source>
        <dbReference type="ARBA" id="ARBA00022723"/>
    </source>
</evidence>
<dbReference type="PANTHER" id="PTHR43794">
    <property type="entry name" value="AMINOHYDROLASE SSNA-RELATED"/>
    <property type="match status" value="1"/>
</dbReference>
<dbReference type="Pfam" id="PF01979">
    <property type="entry name" value="Amidohydro_1"/>
    <property type="match status" value="1"/>
</dbReference>
<name>A0ABS5SEG6_9BACT</name>